<gene>
    <name evidence="1" type="ORF">A4X13_0g9196</name>
</gene>
<name>A0A177SXS4_9BASI</name>
<dbReference type="EMBL" id="LWDF02002292">
    <property type="protein sequence ID" value="KAE8236295.1"/>
    <property type="molecule type" value="Genomic_DNA"/>
</dbReference>
<evidence type="ECO:0000313" key="2">
    <source>
        <dbReference type="Proteomes" id="UP000077521"/>
    </source>
</evidence>
<sequence>MPTTGEQEIRCPRTSLQSTGDQTRSGPTIQGWTKIAEDVWLYHKEDGPGTTEVHKLSPFLRLDGTEPLLTAPGDIVVDIARFENIDAMVTARNKNAQLTVDIVAEVNGFISENASNLASVGLYHDTDRHADGGAKVLSALVFALVPLWRVSRFQKISGDGSSHIPTSRIGFAAVVAALYIIACRTIPWW</sequence>
<dbReference type="AlphaFoldDB" id="A0A177SXS4"/>
<evidence type="ECO:0000313" key="1">
    <source>
        <dbReference type="EMBL" id="KAE8236295.1"/>
    </source>
</evidence>
<accession>A0A177SXS4</accession>
<comment type="caution">
    <text evidence="1">The sequence shown here is derived from an EMBL/GenBank/DDBJ whole genome shotgun (WGS) entry which is preliminary data.</text>
</comment>
<reference evidence="1" key="2">
    <citation type="journal article" date="2019" name="IMA Fungus">
        <title>Genome sequencing and comparison of five Tilletia species to identify candidate genes for the detection of regulated species infecting wheat.</title>
        <authorList>
            <person name="Nguyen H.D.T."/>
            <person name="Sultana T."/>
            <person name="Kesanakurti P."/>
            <person name="Hambleton S."/>
        </authorList>
    </citation>
    <scope>NUCLEOTIDE SEQUENCE</scope>
    <source>
        <strain evidence="1">DAOMC 236416</strain>
    </source>
</reference>
<organism evidence="1 2">
    <name type="scientific">Tilletia indica</name>
    <dbReference type="NCBI Taxonomy" id="43049"/>
    <lineage>
        <taxon>Eukaryota</taxon>
        <taxon>Fungi</taxon>
        <taxon>Dikarya</taxon>
        <taxon>Basidiomycota</taxon>
        <taxon>Ustilaginomycotina</taxon>
        <taxon>Exobasidiomycetes</taxon>
        <taxon>Tilletiales</taxon>
        <taxon>Tilletiaceae</taxon>
        <taxon>Tilletia</taxon>
    </lineage>
</organism>
<proteinExistence type="predicted"/>
<keyword evidence="2" id="KW-1185">Reference proteome</keyword>
<protein>
    <submittedName>
        <fullName evidence="1">Uncharacterized protein</fullName>
    </submittedName>
</protein>
<dbReference type="Proteomes" id="UP000077521">
    <property type="component" value="Unassembled WGS sequence"/>
</dbReference>
<reference evidence="1" key="1">
    <citation type="submission" date="2016-04" db="EMBL/GenBank/DDBJ databases">
        <authorList>
            <person name="Nguyen H.D."/>
            <person name="Samba Siva P."/>
            <person name="Cullis J."/>
            <person name="Levesque C.A."/>
            <person name="Hambleton S."/>
        </authorList>
    </citation>
    <scope>NUCLEOTIDE SEQUENCE</scope>
    <source>
        <strain evidence="1">DAOMC 236416</strain>
    </source>
</reference>